<keyword evidence="2" id="KW-1185">Reference proteome</keyword>
<accession>A0A845L284</accession>
<dbReference type="InterPro" id="IPR043773">
    <property type="entry name" value="JetA"/>
</dbReference>
<dbReference type="OrthoDB" id="9807828at2"/>
<dbReference type="EMBL" id="WXEY01000017">
    <property type="protein sequence ID" value="MZP30657.1"/>
    <property type="molecule type" value="Genomic_DNA"/>
</dbReference>
<gene>
    <name evidence="1" type="ORF">GTO91_13140</name>
</gene>
<organism evidence="1 2">
    <name type="scientific">Heliomicrobium undosum</name>
    <dbReference type="NCBI Taxonomy" id="121734"/>
    <lineage>
        <taxon>Bacteria</taxon>
        <taxon>Bacillati</taxon>
        <taxon>Bacillota</taxon>
        <taxon>Clostridia</taxon>
        <taxon>Eubacteriales</taxon>
        <taxon>Heliobacteriaceae</taxon>
        <taxon>Heliomicrobium</taxon>
    </lineage>
</organism>
<reference evidence="1 2" key="1">
    <citation type="submission" date="2020-01" db="EMBL/GenBank/DDBJ databases">
        <title>Whole-genome sequence of Heliobacterium undosum DSM 13378.</title>
        <authorList>
            <person name="Kyndt J.A."/>
            <person name="Meyer T.E."/>
        </authorList>
    </citation>
    <scope>NUCLEOTIDE SEQUENCE [LARGE SCALE GENOMIC DNA]</scope>
    <source>
        <strain evidence="1 2">DSM 13378</strain>
    </source>
</reference>
<comment type="caution">
    <text evidence="1">The sequence shown here is derived from an EMBL/GenBank/DDBJ whole genome shotgun (WGS) entry which is preliminary data.</text>
</comment>
<dbReference type="RefSeq" id="WP_161259184.1">
    <property type="nucleotide sequence ID" value="NZ_WXEY01000017.1"/>
</dbReference>
<dbReference type="Proteomes" id="UP000463470">
    <property type="component" value="Unassembled WGS sequence"/>
</dbReference>
<dbReference type="Pfam" id="PF18982">
    <property type="entry name" value="JetA"/>
    <property type="match status" value="1"/>
</dbReference>
<sequence>MKLFDILPDKFFLLFSGKNRQIFAEAVFLVYQQYQITRFGIAMDVLRDLMQELVESQEEEGFVFDVEEEQEAPGGQAPFDDDMFRMKANAILRRLDRLGWIQIETRENFRQYVVLPFYTSRILAVLKDLCEERVVEYQRFAFLTYQLLTGEEIKHRPGLAVLEAEKITQQFQDELNILVNNMKHHMEQVAQKSSISDVLNHHFDEYKAKIVDRSYHRLKTSDHVSRYRQRILETVQKSLWDKDWFERAIEDGLRSEFFSDREEGEQRLRGALLFIEEAYRGLDDVFYQIDLRHNQYLRASYDRARYLSQHSHGMDQQLAGLLERLGKEADTAAAEAALSRLFRLLRLRHLTEDSLFTPRRKRAPHQPEARVIVEIPEELKRELREKDLERMRRAITRDKVKAFVLGRMGARKEIGIEELAPTTVEEFLFLVYTYLYGYDGKAGYRLIRGRENRVLEMGDYRFYERRVVRR</sequence>
<dbReference type="AlphaFoldDB" id="A0A845L284"/>
<name>A0A845L284_9FIRM</name>
<protein>
    <submittedName>
        <fullName evidence="1">Uncharacterized protein</fullName>
    </submittedName>
</protein>
<evidence type="ECO:0000313" key="2">
    <source>
        <dbReference type="Proteomes" id="UP000463470"/>
    </source>
</evidence>
<evidence type="ECO:0000313" key="1">
    <source>
        <dbReference type="EMBL" id="MZP30657.1"/>
    </source>
</evidence>
<proteinExistence type="predicted"/>